<dbReference type="RefSeq" id="WP_237381490.1">
    <property type="nucleotide sequence ID" value="NZ_CP071793.1"/>
</dbReference>
<sequence length="215" mass="23119">MSSDLFHTIRQIVRQEMARYRSAELAVVQEIHPHADEGDEDNYACTVVLRNSGIVLERVPVATARPGLAAIPPSGSLVLVHFLGGDVNAPVIQGAFYNDEDRPPPNADGQWVLHLPLGAAEDEAVQAVVSSGEARSLSLKLGAGLEIDLQDDDPVVRLLVDGDKVTLQIDRDGTVNLETQSELKIKADSVTMEGTNIEINADTELILRGGVVNIN</sequence>
<gene>
    <name evidence="1" type="ORF">J3U87_02725</name>
</gene>
<accession>A0A8A4TMZ2</accession>
<organism evidence="1 2">
    <name type="scientific">Sulfidibacter corallicola</name>
    <dbReference type="NCBI Taxonomy" id="2818388"/>
    <lineage>
        <taxon>Bacteria</taxon>
        <taxon>Pseudomonadati</taxon>
        <taxon>Acidobacteriota</taxon>
        <taxon>Holophagae</taxon>
        <taxon>Acanthopleuribacterales</taxon>
        <taxon>Acanthopleuribacteraceae</taxon>
        <taxon>Sulfidibacter</taxon>
    </lineage>
</organism>
<evidence type="ECO:0008006" key="3">
    <source>
        <dbReference type="Google" id="ProtNLM"/>
    </source>
</evidence>
<dbReference type="AlphaFoldDB" id="A0A8A4TMZ2"/>
<name>A0A8A4TMZ2_SULCO</name>
<keyword evidence="2" id="KW-1185">Reference proteome</keyword>
<dbReference type="EMBL" id="CP071793">
    <property type="protein sequence ID" value="QTD51359.1"/>
    <property type="molecule type" value="Genomic_DNA"/>
</dbReference>
<dbReference type="Proteomes" id="UP000663929">
    <property type="component" value="Chromosome"/>
</dbReference>
<dbReference type="Gene3D" id="2.40.50.230">
    <property type="entry name" value="Gp5 N-terminal domain"/>
    <property type="match status" value="1"/>
</dbReference>
<reference evidence="1" key="1">
    <citation type="submission" date="2021-03" db="EMBL/GenBank/DDBJ databases">
        <title>Acanthopleuribacteraceae sp. M133.</title>
        <authorList>
            <person name="Wang G."/>
        </authorList>
    </citation>
    <scope>NUCLEOTIDE SEQUENCE</scope>
    <source>
        <strain evidence="1">M133</strain>
    </source>
</reference>
<dbReference type="KEGG" id="scor:J3U87_02725"/>
<evidence type="ECO:0000313" key="1">
    <source>
        <dbReference type="EMBL" id="QTD51359.1"/>
    </source>
</evidence>
<evidence type="ECO:0000313" key="2">
    <source>
        <dbReference type="Proteomes" id="UP000663929"/>
    </source>
</evidence>
<proteinExistence type="predicted"/>
<dbReference type="SUPFAM" id="SSF69255">
    <property type="entry name" value="gp5 N-terminal domain-like"/>
    <property type="match status" value="1"/>
</dbReference>
<dbReference type="InterPro" id="IPR037026">
    <property type="entry name" value="Vgr_OB-fold_dom_sf"/>
</dbReference>
<protein>
    <recommendedName>
        <fullName evidence="3">Gp5/Type VI secretion system Vgr protein OB-fold domain-containing protein</fullName>
    </recommendedName>
</protein>